<name>A0AAE0MN84_9PEZI</name>
<feature type="region of interest" description="Disordered" evidence="1">
    <location>
        <begin position="250"/>
        <end position="280"/>
    </location>
</feature>
<feature type="compositionally biased region" description="Pro residues" evidence="1">
    <location>
        <begin position="45"/>
        <end position="54"/>
    </location>
</feature>
<evidence type="ECO:0000256" key="1">
    <source>
        <dbReference type="SAM" id="MobiDB-lite"/>
    </source>
</evidence>
<feature type="compositionally biased region" description="Low complexity" evidence="1">
    <location>
        <begin position="413"/>
        <end position="435"/>
    </location>
</feature>
<feature type="region of interest" description="Disordered" evidence="1">
    <location>
        <begin position="138"/>
        <end position="204"/>
    </location>
</feature>
<feature type="region of interest" description="Disordered" evidence="1">
    <location>
        <begin position="548"/>
        <end position="567"/>
    </location>
</feature>
<organism evidence="2 3">
    <name type="scientific">Neurospora tetraspora</name>
    <dbReference type="NCBI Taxonomy" id="94610"/>
    <lineage>
        <taxon>Eukaryota</taxon>
        <taxon>Fungi</taxon>
        <taxon>Dikarya</taxon>
        <taxon>Ascomycota</taxon>
        <taxon>Pezizomycotina</taxon>
        <taxon>Sordariomycetes</taxon>
        <taxon>Sordariomycetidae</taxon>
        <taxon>Sordariales</taxon>
        <taxon>Sordariaceae</taxon>
        <taxon>Neurospora</taxon>
    </lineage>
</organism>
<protein>
    <submittedName>
        <fullName evidence="2">Uncharacterized protein</fullName>
    </submittedName>
</protein>
<dbReference type="Proteomes" id="UP001278500">
    <property type="component" value="Unassembled WGS sequence"/>
</dbReference>
<reference evidence="2" key="1">
    <citation type="journal article" date="2023" name="Mol. Phylogenet. Evol.">
        <title>Genome-scale phylogeny and comparative genomics of the fungal order Sordariales.</title>
        <authorList>
            <person name="Hensen N."/>
            <person name="Bonometti L."/>
            <person name="Westerberg I."/>
            <person name="Brannstrom I.O."/>
            <person name="Guillou S."/>
            <person name="Cros-Aarteil S."/>
            <person name="Calhoun S."/>
            <person name="Haridas S."/>
            <person name="Kuo A."/>
            <person name="Mondo S."/>
            <person name="Pangilinan J."/>
            <person name="Riley R."/>
            <person name="LaButti K."/>
            <person name="Andreopoulos B."/>
            <person name="Lipzen A."/>
            <person name="Chen C."/>
            <person name="Yan M."/>
            <person name="Daum C."/>
            <person name="Ng V."/>
            <person name="Clum A."/>
            <person name="Steindorff A."/>
            <person name="Ohm R.A."/>
            <person name="Martin F."/>
            <person name="Silar P."/>
            <person name="Natvig D.O."/>
            <person name="Lalanne C."/>
            <person name="Gautier V."/>
            <person name="Ament-Velasquez S.L."/>
            <person name="Kruys A."/>
            <person name="Hutchinson M.I."/>
            <person name="Powell A.J."/>
            <person name="Barry K."/>
            <person name="Miller A.N."/>
            <person name="Grigoriev I.V."/>
            <person name="Debuchy R."/>
            <person name="Gladieux P."/>
            <person name="Hiltunen Thoren M."/>
            <person name="Johannesson H."/>
        </authorList>
    </citation>
    <scope>NUCLEOTIDE SEQUENCE</scope>
    <source>
        <strain evidence="2">CBS 560.94</strain>
    </source>
</reference>
<feature type="compositionally biased region" description="Acidic residues" evidence="1">
    <location>
        <begin position="369"/>
        <end position="395"/>
    </location>
</feature>
<keyword evidence="3" id="KW-1185">Reference proteome</keyword>
<dbReference type="RefSeq" id="XP_062678272.1">
    <property type="nucleotide sequence ID" value="XM_062828934.1"/>
</dbReference>
<accession>A0AAE0MN84</accession>
<feature type="compositionally biased region" description="Basic and acidic residues" evidence="1">
    <location>
        <begin position="551"/>
        <end position="561"/>
    </location>
</feature>
<sequence>MCDSPDHWTDGETGLRLEVTPGPTHEWHSEWRERLLEARTSYGPAGPPPYPPFNRSPAWENRPVTRDHPHPLYWEPDSVQKLAWEESQQNQEQNQEQGDEPDDEEGTDLESEPEEAGPSYIPESLRHLPYFANLHRAGHSSALSTSPLAEQSNTGTQPSKRDKGKGKAVDPPTTTTESRTAPVAGPSSASAPTSASNIDGPTTTGAVISAAIDNTATTAVTKEETNQETTANDADKSTINLQPRARKIKIKTPANKKDIKGKGKAVDKSNNTNNNTHKITKPRIIKRSQVVKEKYWVFKLDSSMFIKSGRIRAELTNPKGNNKSKAKEKGKATVFSSANDNGGENGEGSSSMASSSKTATAINNGNDNNSDDNSEDELALGQDSDDCDSGSETDDSKDSNFTLTSKSKKGKVTTAAASTTDPSTTITTASSSHSSANKRKRTTTDTGDEEQNAYYVLRCPLDQNCMSHSNSTHNAPASIKGVFCRHPFKKRRAMDHIKTCGLQGELVSEEHIWKNCCKRVVPDRKNTPVNDEWAVKHNRTLIRSLVHKAGGGKEEKEKMEKEMEEEL</sequence>
<dbReference type="EMBL" id="JAUEPP010000007">
    <property type="protein sequence ID" value="KAK3338912.1"/>
    <property type="molecule type" value="Genomic_DNA"/>
</dbReference>
<gene>
    <name evidence="2" type="ORF">B0H65DRAFT_530551</name>
</gene>
<reference evidence="2" key="2">
    <citation type="submission" date="2023-06" db="EMBL/GenBank/DDBJ databases">
        <authorList>
            <consortium name="Lawrence Berkeley National Laboratory"/>
            <person name="Haridas S."/>
            <person name="Hensen N."/>
            <person name="Bonometti L."/>
            <person name="Westerberg I."/>
            <person name="Brannstrom I.O."/>
            <person name="Guillou S."/>
            <person name="Cros-Aarteil S."/>
            <person name="Calhoun S."/>
            <person name="Kuo A."/>
            <person name="Mondo S."/>
            <person name="Pangilinan J."/>
            <person name="Riley R."/>
            <person name="Labutti K."/>
            <person name="Andreopoulos B."/>
            <person name="Lipzen A."/>
            <person name="Chen C."/>
            <person name="Yanf M."/>
            <person name="Daum C."/>
            <person name="Ng V."/>
            <person name="Clum A."/>
            <person name="Steindorff A."/>
            <person name="Ohm R."/>
            <person name="Martin F."/>
            <person name="Silar P."/>
            <person name="Natvig D."/>
            <person name="Lalanne C."/>
            <person name="Gautier V."/>
            <person name="Ament-Velasquez S.L."/>
            <person name="Kruys A."/>
            <person name="Hutchinson M.I."/>
            <person name="Powell A.J."/>
            <person name="Barry K."/>
            <person name="Miller A.N."/>
            <person name="Grigoriev I.V."/>
            <person name="Debuchy R."/>
            <person name="Gladieux P."/>
            <person name="Thoren M.H."/>
            <person name="Johannesson H."/>
        </authorList>
    </citation>
    <scope>NUCLEOTIDE SEQUENCE</scope>
    <source>
        <strain evidence="2">CBS 560.94</strain>
    </source>
</reference>
<evidence type="ECO:0000313" key="3">
    <source>
        <dbReference type="Proteomes" id="UP001278500"/>
    </source>
</evidence>
<feature type="compositionally biased region" description="Basic and acidic residues" evidence="1">
    <location>
        <begin position="159"/>
        <end position="168"/>
    </location>
</feature>
<dbReference type="AlphaFoldDB" id="A0AAE0MN84"/>
<feature type="region of interest" description="Disordered" evidence="1">
    <location>
        <begin position="1"/>
        <end position="124"/>
    </location>
</feature>
<feature type="compositionally biased region" description="Basic and acidic residues" evidence="1">
    <location>
        <begin position="255"/>
        <end position="267"/>
    </location>
</feature>
<feature type="compositionally biased region" description="Low complexity" evidence="1">
    <location>
        <begin position="336"/>
        <end position="356"/>
    </location>
</feature>
<comment type="caution">
    <text evidence="2">The sequence shown here is derived from an EMBL/GenBank/DDBJ whole genome shotgun (WGS) entry which is preliminary data.</text>
</comment>
<feature type="compositionally biased region" description="Low complexity" evidence="1">
    <location>
        <begin position="85"/>
        <end position="96"/>
    </location>
</feature>
<feature type="compositionally biased region" description="Low complexity" evidence="1">
    <location>
        <begin position="181"/>
        <end position="196"/>
    </location>
</feature>
<evidence type="ECO:0000313" key="2">
    <source>
        <dbReference type="EMBL" id="KAK3338912.1"/>
    </source>
</evidence>
<proteinExistence type="predicted"/>
<dbReference type="GeneID" id="87866088"/>
<feature type="compositionally biased region" description="Acidic residues" evidence="1">
    <location>
        <begin position="97"/>
        <end position="115"/>
    </location>
</feature>
<feature type="compositionally biased region" description="Polar residues" evidence="1">
    <location>
        <begin position="141"/>
        <end position="158"/>
    </location>
</feature>
<feature type="compositionally biased region" description="Basic and acidic residues" evidence="1">
    <location>
        <begin position="1"/>
        <end position="15"/>
    </location>
</feature>
<feature type="compositionally biased region" description="Basic and acidic residues" evidence="1">
    <location>
        <begin position="25"/>
        <end position="37"/>
    </location>
</feature>
<feature type="region of interest" description="Disordered" evidence="1">
    <location>
        <begin position="315"/>
        <end position="448"/>
    </location>
</feature>